<sequence>MDRSSKIELTNMCLIYDEKRVLVQQKQGLKDKYKGGLVFPGGHVESDESLLDSVIREMKEETGLTIHNPQPCGFKDWILEDGTRYIVLLYKTDQFEGELKSSEEGRVFWLDRADIDKANLIWNMRELMQIFETNDFSEFFFKIQNGEYKGELLG</sequence>
<evidence type="ECO:0000313" key="8">
    <source>
        <dbReference type="Proteomes" id="UP000184394"/>
    </source>
</evidence>
<comment type="similarity">
    <text evidence="2">Belongs to the Nudix hydrolase family.</text>
</comment>
<evidence type="ECO:0000256" key="5">
    <source>
        <dbReference type="ARBA" id="ARBA00022842"/>
    </source>
</evidence>
<dbReference type="PANTHER" id="PTHR43758">
    <property type="entry name" value="7,8-DIHYDRO-8-OXOGUANINE TRIPHOSPHATASE"/>
    <property type="match status" value="1"/>
</dbReference>
<dbReference type="GO" id="GO:0005737">
    <property type="term" value="C:cytoplasm"/>
    <property type="evidence" value="ECO:0007669"/>
    <property type="project" value="TreeGrafter"/>
</dbReference>
<dbReference type="CDD" id="cd18875">
    <property type="entry name" value="NUDIX_Hydrolase"/>
    <property type="match status" value="1"/>
</dbReference>
<reference evidence="7 8" key="1">
    <citation type="submission" date="2016-11" db="EMBL/GenBank/DDBJ databases">
        <authorList>
            <person name="Jaros S."/>
            <person name="Januszkiewicz K."/>
            <person name="Wedrychowicz H."/>
        </authorList>
    </citation>
    <scope>NUCLEOTIDE SEQUENCE [LARGE SCALE GENOMIC DNA]</scope>
    <source>
        <strain evidence="7 8">Y1</strain>
    </source>
</reference>
<evidence type="ECO:0000259" key="6">
    <source>
        <dbReference type="PROSITE" id="PS51462"/>
    </source>
</evidence>
<keyword evidence="4" id="KW-0378">Hydrolase</keyword>
<organism evidence="7 8">
    <name type="scientific">Ruminococcus flavefaciens</name>
    <dbReference type="NCBI Taxonomy" id="1265"/>
    <lineage>
        <taxon>Bacteria</taxon>
        <taxon>Bacillati</taxon>
        <taxon>Bacillota</taxon>
        <taxon>Clostridia</taxon>
        <taxon>Eubacteriales</taxon>
        <taxon>Oscillospiraceae</taxon>
        <taxon>Ruminococcus</taxon>
    </lineage>
</organism>
<keyword evidence="3" id="KW-0479">Metal-binding</keyword>
<comment type="cofactor">
    <cofactor evidence="1">
        <name>Mg(2+)</name>
        <dbReference type="ChEBI" id="CHEBI:18420"/>
    </cofactor>
</comment>
<dbReference type="OrthoDB" id="9788922at2"/>
<evidence type="ECO:0000256" key="3">
    <source>
        <dbReference type="ARBA" id="ARBA00022723"/>
    </source>
</evidence>
<dbReference type="RefSeq" id="WP_072951996.1">
    <property type="nucleotide sequence ID" value="NZ_FRCT01000014.1"/>
</dbReference>
<dbReference type="Pfam" id="PF00293">
    <property type="entry name" value="NUDIX"/>
    <property type="match status" value="1"/>
</dbReference>
<dbReference type="PANTHER" id="PTHR43758:SF2">
    <property type="entry name" value="OXIDIZED PURINE NUCLEOSIDE TRIPHOSPHATE HYDROLASE"/>
    <property type="match status" value="1"/>
</dbReference>
<evidence type="ECO:0000256" key="4">
    <source>
        <dbReference type="ARBA" id="ARBA00022801"/>
    </source>
</evidence>
<dbReference type="GO" id="GO:0016818">
    <property type="term" value="F:hydrolase activity, acting on acid anhydrides, in phosphorus-containing anhydrides"/>
    <property type="evidence" value="ECO:0007669"/>
    <property type="project" value="TreeGrafter"/>
</dbReference>
<evidence type="ECO:0000256" key="2">
    <source>
        <dbReference type="ARBA" id="ARBA00005582"/>
    </source>
</evidence>
<evidence type="ECO:0000256" key="1">
    <source>
        <dbReference type="ARBA" id="ARBA00001946"/>
    </source>
</evidence>
<dbReference type="Proteomes" id="UP000184394">
    <property type="component" value="Unassembled WGS sequence"/>
</dbReference>
<feature type="domain" description="Nudix hydrolase" evidence="6">
    <location>
        <begin position="6"/>
        <end position="132"/>
    </location>
</feature>
<proteinExistence type="inferred from homology"/>
<dbReference type="PROSITE" id="PS51462">
    <property type="entry name" value="NUDIX"/>
    <property type="match status" value="1"/>
</dbReference>
<name>A0A1M7LPT4_RUMFL</name>
<dbReference type="Gene3D" id="3.90.79.10">
    <property type="entry name" value="Nucleoside Triphosphate Pyrophosphohydrolase"/>
    <property type="match status" value="1"/>
</dbReference>
<dbReference type="InterPro" id="IPR015797">
    <property type="entry name" value="NUDIX_hydrolase-like_dom_sf"/>
</dbReference>
<dbReference type="SUPFAM" id="SSF55811">
    <property type="entry name" value="Nudix"/>
    <property type="match status" value="1"/>
</dbReference>
<protein>
    <submittedName>
        <fullName evidence="7">8-oxo-dGTP diphosphatase</fullName>
    </submittedName>
</protein>
<accession>A0A1M7LPT4</accession>
<dbReference type="EMBL" id="FRCT01000014">
    <property type="protein sequence ID" value="SHM79682.1"/>
    <property type="molecule type" value="Genomic_DNA"/>
</dbReference>
<evidence type="ECO:0000313" key="7">
    <source>
        <dbReference type="EMBL" id="SHM79682.1"/>
    </source>
</evidence>
<keyword evidence="5" id="KW-0460">Magnesium</keyword>
<gene>
    <name evidence="7" type="ORF">SAMN04487860_11457</name>
</gene>
<dbReference type="AlphaFoldDB" id="A0A1M7LPT4"/>
<dbReference type="GO" id="GO:0046872">
    <property type="term" value="F:metal ion binding"/>
    <property type="evidence" value="ECO:0007669"/>
    <property type="project" value="UniProtKB-KW"/>
</dbReference>
<dbReference type="InterPro" id="IPR000086">
    <property type="entry name" value="NUDIX_hydrolase_dom"/>
</dbReference>